<evidence type="ECO:0000313" key="2">
    <source>
        <dbReference type="Proteomes" id="UP000825051"/>
    </source>
</evidence>
<dbReference type="AlphaFoldDB" id="A0A8F9TYZ7"/>
<proteinExistence type="predicted"/>
<gene>
    <name evidence="1" type="ORF">K0B96_07615</name>
</gene>
<dbReference type="InterPro" id="IPR043129">
    <property type="entry name" value="ATPase_NBD"/>
</dbReference>
<accession>A0A8F9TYZ7</accession>
<dbReference type="SUPFAM" id="SSF53067">
    <property type="entry name" value="Actin-like ATPase domain"/>
    <property type="match status" value="1"/>
</dbReference>
<evidence type="ECO:0000313" key="1">
    <source>
        <dbReference type="EMBL" id="QYM80464.1"/>
    </source>
</evidence>
<name>A0A8F9TYZ7_9BACT</name>
<protein>
    <submittedName>
        <fullName evidence="1">Peptidase M22</fullName>
    </submittedName>
</protein>
<keyword evidence="2" id="KW-1185">Reference proteome</keyword>
<dbReference type="KEGG" id="ole:K0B96_07615"/>
<dbReference type="Proteomes" id="UP000825051">
    <property type="component" value="Chromosome"/>
</dbReference>
<reference evidence="1" key="1">
    <citation type="submission" date="2021-08" db="EMBL/GenBank/DDBJ databases">
        <title>Genome of a novel bacterium of the phylum Verrucomicrobia, Oleiharenicola sp. KSB-15.</title>
        <authorList>
            <person name="Chung J.-H."/>
            <person name="Ahn J.-H."/>
            <person name="Yoon Y."/>
            <person name="Kim D.-Y."/>
            <person name="An S.-H."/>
            <person name="Park I."/>
            <person name="Yeon J."/>
        </authorList>
    </citation>
    <scope>NUCLEOTIDE SEQUENCE</scope>
    <source>
        <strain evidence="1">KSB-15</strain>
    </source>
</reference>
<sequence>MPSFRALLTSSTPLLLLDSASARVQVGVFQSAEEPGRWAASDAESGVALFRCLDELAVDPAAMRAFVFCEGPGSVLGVRTAAMAVRAWCALAPRPCYAFRSLQLVAEATGRTVVSDARREHWHVATPGHPLLRLAREHIPPAATTPSGFRAWAPPPAGLTEIIYDVRELLARVPDHDLFHEAESPDAFLQTEPSYVTWTPQIHRAP</sequence>
<dbReference type="EMBL" id="CP080507">
    <property type="protein sequence ID" value="QYM80464.1"/>
    <property type="molecule type" value="Genomic_DNA"/>
</dbReference>
<dbReference type="RefSeq" id="WP_220165686.1">
    <property type="nucleotide sequence ID" value="NZ_CP080507.1"/>
</dbReference>
<organism evidence="1 2">
    <name type="scientific">Horticoccus luteus</name>
    <dbReference type="NCBI Taxonomy" id="2862869"/>
    <lineage>
        <taxon>Bacteria</taxon>
        <taxon>Pseudomonadati</taxon>
        <taxon>Verrucomicrobiota</taxon>
        <taxon>Opitutia</taxon>
        <taxon>Opitutales</taxon>
        <taxon>Opitutaceae</taxon>
        <taxon>Horticoccus</taxon>
    </lineage>
</organism>
<dbReference type="Gene3D" id="3.30.420.40">
    <property type="match status" value="1"/>
</dbReference>